<keyword evidence="8" id="KW-1185">Reference proteome</keyword>
<dbReference type="InterPro" id="IPR003441">
    <property type="entry name" value="NAC-dom"/>
</dbReference>
<reference evidence="7 8" key="1">
    <citation type="journal article" date="2019" name="Sci. Rep.">
        <title>A high-quality genome of Eragrostis curvula grass provides insights into Poaceae evolution and supports new strategies to enhance forage quality.</title>
        <authorList>
            <person name="Carballo J."/>
            <person name="Santos B.A.C.M."/>
            <person name="Zappacosta D."/>
            <person name="Garbus I."/>
            <person name="Selva J.P."/>
            <person name="Gallo C.A."/>
            <person name="Diaz A."/>
            <person name="Albertini E."/>
            <person name="Caccamo M."/>
            <person name="Echenique V."/>
        </authorList>
    </citation>
    <scope>NUCLEOTIDE SEQUENCE [LARGE SCALE GENOMIC DNA]</scope>
    <source>
        <strain evidence="8">cv. Victoria</strain>
        <tissue evidence="7">Leaf</tissue>
    </source>
</reference>
<evidence type="ECO:0000313" key="7">
    <source>
        <dbReference type="EMBL" id="TVU02101.1"/>
    </source>
</evidence>
<evidence type="ECO:0000256" key="4">
    <source>
        <dbReference type="ARBA" id="ARBA00023242"/>
    </source>
</evidence>
<evidence type="ECO:0000313" key="8">
    <source>
        <dbReference type="Proteomes" id="UP000324897"/>
    </source>
</evidence>
<evidence type="ECO:0000256" key="2">
    <source>
        <dbReference type="ARBA" id="ARBA00023125"/>
    </source>
</evidence>
<dbReference type="Proteomes" id="UP000324897">
    <property type="component" value="Unassembled WGS sequence"/>
</dbReference>
<evidence type="ECO:0000259" key="6">
    <source>
        <dbReference type="PROSITE" id="PS51005"/>
    </source>
</evidence>
<name>A0A5J9SSU9_9POAL</name>
<accession>A0A5J9SSU9</accession>
<dbReference type="EMBL" id="RWGY01000361">
    <property type="protein sequence ID" value="TVU02101.1"/>
    <property type="molecule type" value="Genomic_DNA"/>
</dbReference>
<keyword evidence="2" id="KW-0238">DNA-binding</keyword>
<evidence type="ECO:0000256" key="1">
    <source>
        <dbReference type="ARBA" id="ARBA00023015"/>
    </source>
</evidence>
<dbReference type="PANTHER" id="PTHR31744:SF21">
    <property type="entry name" value="OS08G0200600 PROTEIN"/>
    <property type="match status" value="1"/>
</dbReference>
<dbReference type="PROSITE" id="PS51005">
    <property type="entry name" value="NAC"/>
    <property type="match status" value="1"/>
</dbReference>
<dbReference type="InterPro" id="IPR036093">
    <property type="entry name" value="NAC_dom_sf"/>
</dbReference>
<feature type="domain" description="NAC" evidence="6">
    <location>
        <begin position="53"/>
        <end position="205"/>
    </location>
</feature>
<dbReference type="GO" id="GO:0006355">
    <property type="term" value="P:regulation of DNA-templated transcription"/>
    <property type="evidence" value="ECO:0007669"/>
    <property type="project" value="InterPro"/>
</dbReference>
<proteinExistence type="predicted"/>
<sequence>MCVLLIPLSYAQHRALLIIKVQTPKHLSLSLSLSERNKQAAGMSSISTMEARMPPGFRFHPRDDELVLDYLLHKLSGHGRAPCGVAMVDVDLNKCEPWDLPGLYIKHLLRDRKYTVGDRTNRATRSGYWKATGKDRTVIAGKDESAAVGTRKTLVFYRGRAPKGRKTEWVMHEFRLTAPASQLQIPVTHQYGLKDDWVLCRVFYKSRTTTPRPPSEDKAGMPSSEPHLPAAPSVAPLIATYNAFDGSQTAAEQVSCFCSLPPLPLRSPASLGDLLTVDNSKKEAIETMLSRMTSNISSGMQLAHSWEQENDLAQMWNPL</sequence>
<dbReference type="SUPFAM" id="SSF101941">
    <property type="entry name" value="NAC domain"/>
    <property type="match status" value="1"/>
</dbReference>
<protein>
    <recommendedName>
        <fullName evidence="6">NAC domain-containing protein</fullName>
    </recommendedName>
</protein>
<dbReference type="Gene3D" id="2.170.150.80">
    <property type="entry name" value="NAC domain"/>
    <property type="match status" value="1"/>
</dbReference>
<evidence type="ECO:0000256" key="3">
    <source>
        <dbReference type="ARBA" id="ARBA00023163"/>
    </source>
</evidence>
<keyword evidence="3" id="KW-0804">Transcription</keyword>
<keyword evidence="1" id="KW-0805">Transcription regulation</keyword>
<dbReference type="OrthoDB" id="744205at2759"/>
<feature type="non-terminal residue" evidence="7">
    <location>
        <position position="1"/>
    </location>
</feature>
<dbReference type="Pfam" id="PF02365">
    <property type="entry name" value="NAM"/>
    <property type="match status" value="1"/>
</dbReference>
<dbReference type="PANTHER" id="PTHR31744">
    <property type="entry name" value="PROTEIN CUP-SHAPED COTYLEDON 2-RELATED"/>
    <property type="match status" value="1"/>
</dbReference>
<gene>
    <name evidence="7" type="ORF">EJB05_52467</name>
</gene>
<dbReference type="GO" id="GO:0003677">
    <property type="term" value="F:DNA binding"/>
    <property type="evidence" value="ECO:0007669"/>
    <property type="project" value="UniProtKB-KW"/>
</dbReference>
<organism evidence="7 8">
    <name type="scientific">Eragrostis curvula</name>
    <name type="common">weeping love grass</name>
    <dbReference type="NCBI Taxonomy" id="38414"/>
    <lineage>
        <taxon>Eukaryota</taxon>
        <taxon>Viridiplantae</taxon>
        <taxon>Streptophyta</taxon>
        <taxon>Embryophyta</taxon>
        <taxon>Tracheophyta</taxon>
        <taxon>Spermatophyta</taxon>
        <taxon>Magnoliopsida</taxon>
        <taxon>Liliopsida</taxon>
        <taxon>Poales</taxon>
        <taxon>Poaceae</taxon>
        <taxon>PACMAD clade</taxon>
        <taxon>Chloridoideae</taxon>
        <taxon>Eragrostideae</taxon>
        <taxon>Eragrostidinae</taxon>
        <taxon>Eragrostis</taxon>
    </lineage>
</organism>
<evidence type="ECO:0000256" key="5">
    <source>
        <dbReference type="SAM" id="MobiDB-lite"/>
    </source>
</evidence>
<feature type="region of interest" description="Disordered" evidence="5">
    <location>
        <begin position="208"/>
        <end position="229"/>
    </location>
</feature>
<dbReference type="Gramene" id="TVU02101">
    <property type="protein sequence ID" value="TVU02101"/>
    <property type="gene ID" value="EJB05_52467"/>
</dbReference>
<comment type="caution">
    <text evidence="7">The sequence shown here is derived from an EMBL/GenBank/DDBJ whole genome shotgun (WGS) entry which is preliminary data.</text>
</comment>
<dbReference type="AlphaFoldDB" id="A0A5J9SSU9"/>
<keyword evidence="4" id="KW-0539">Nucleus</keyword>